<reference evidence="1 2" key="1">
    <citation type="submission" date="2020-08" db="EMBL/GenBank/DDBJ databases">
        <title>Sequencing the genomes of 1000 actinobacteria strains.</title>
        <authorList>
            <person name="Klenk H.-P."/>
        </authorList>
    </citation>
    <scope>NUCLEOTIDE SEQUENCE [LARGE SCALE GENOMIC DNA]</scope>
    <source>
        <strain evidence="1 2">DSM 43150</strain>
    </source>
</reference>
<dbReference type="Gene3D" id="1.10.1780.10">
    <property type="entry name" value="Clp, N-terminal domain"/>
    <property type="match status" value="2"/>
</dbReference>
<proteinExistence type="predicted"/>
<dbReference type="RefSeq" id="WP_188123788.1">
    <property type="nucleotide sequence ID" value="NZ_BOMP01000195.1"/>
</dbReference>
<dbReference type="EMBL" id="JACHNC010000001">
    <property type="protein sequence ID" value="MBB4751810.1"/>
    <property type="molecule type" value="Genomic_DNA"/>
</dbReference>
<protein>
    <recommendedName>
        <fullName evidence="3">Clp R domain-containing protein</fullName>
    </recommendedName>
</protein>
<gene>
    <name evidence="1" type="ORF">BJ964_005971</name>
</gene>
<sequence>MLTVVGTGFFEVLRRACRTTTKLQRSEIQPDAVLEGLVGRYPPLRPVLRPALGQDTGRQDPGEHVELPPDEERELLHAMREARWEACGWSADGLPRWAADTEASLRLAMAIAVARDRPWVGPDHLLEALLDDPGTAVNHVIDFEALTDVADQLWAAVGSVGPRREMSRHLHMIGVLADPGGGGKPPSRAMTHLVIPGLRLFTGASMALVYLETEAIAETVRLGHDRTTPAHLLLSLMLLEEQMDDTGLQPAAEYRTACDPILRPLLADREPALKIMAETTPSGPPAAPQRRRIWRTYAKNPPWTVSAARVAEAARTAGPEPAGSAHLLRAILADPDDSGRRLLRNFVDLAEVTDLLAHRLPPHTT</sequence>
<organism evidence="1 2">
    <name type="scientific">Actinoplanes lobatus</name>
    <dbReference type="NCBI Taxonomy" id="113568"/>
    <lineage>
        <taxon>Bacteria</taxon>
        <taxon>Bacillati</taxon>
        <taxon>Actinomycetota</taxon>
        <taxon>Actinomycetes</taxon>
        <taxon>Micromonosporales</taxon>
        <taxon>Micromonosporaceae</taxon>
        <taxon>Actinoplanes</taxon>
    </lineage>
</organism>
<evidence type="ECO:0000313" key="2">
    <source>
        <dbReference type="Proteomes" id="UP000590511"/>
    </source>
</evidence>
<comment type="caution">
    <text evidence="1">The sequence shown here is derived from an EMBL/GenBank/DDBJ whole genome shotgun (WGS) entry which is preliminary data.</text>
</comment>
<evidence type="ECO:0000313" key="1">
    <source>
        <dbReference type="EMBL" id="MBB4751810.1"/>
    </source>
</evidence>
<accession>A0A7W7HJT5</accession>
<dbReference type="AlphaFoldDB" id="A0A7W7HJT5"/>
<dbReference type="InterPro" id="IPR036628">
    <property type="entry name" value="Clp_N_dom_sf"/>
</dbReference>
<dbReference type="Proteomes" id="UP000590511">
    <property type="component" value="Unassembled WGS sequence"/>
</dbReference>
<evidence type="ECO:0008006" key="3">
    <source>
        <dbReference type="Google" id="ProtNLM"/>
    </source>
</evidence>
<name>A0A7W7HJT5_9ACTN</name>